<organism evidence="1 2">
    <name type="scientific">Klebsiella pneumoniae subsp. ozaenae</name>
    <dbReference type="NCBI Taxonomy" id="574"/>
    <lineage>
        <taxon>Bacteria</taxon>
        <taxon>Pseudomonadati</taxon>
        <taxon>Pseudomonadota</taxon>
        <taxon>Gammaproteobacteria</taxon>
        <taxon>Enterobacterales</taxon>
        <taxon>Enterobacteriaceae</taxon>
        <taxon>Klebsiella/Raoultella group</taxon>
        <taxon>Klebsiella</taxon>
        <taxon>Klebsiella pneumoniae complex</taxon>
    </lineage>
</organism>
<name>A0A377ZYK1_KLEPO</name>
<evidence type="ECO:0000313" key="1">
    <source>
        <dbReference type="EMBL" id="STU91002.1"/>
    </source>
</evidence>
<sequence>MAAGVGVLGAEGRAEGINLRQRTGVGLAVQLAGNGQERLFTEEVFVEIDFALIVTRQVFQIQRRHAEHFAGAFGIGGGDQRGGNPEEALFVEEAVQRLRQGVTHAGYRANQVGARTQVRYFTQILDAVALGRHRVGVRVFHPAGHFHAGRLDLKALTLTLRSHDFTGDNHRAAGGQTQHFLIVIGQRIINNGLYRIKAGTVIDGEERKASFRISAVRTHPRTVTSLSTATRPWSTSATGTTLIIISLCSPIKKSLPPTAGGYLCYLSSSIRQVDFAQGRVDFGNKYTSGAFFGSPCRLLHDLLDNDRHFLLRILHRHDGPERLDISRGKKEFTG</sequence>
<protein>
    <submittedName>
        <fullName evidence="1">Uncharacterized protein</fullName>
    </submittedName>
</protein>
<evidence type="ECO:0000313" key="2">
    <source>
        <dbReference type="Proteomes" id="UP000254487"/>
    </source>
</evidence>
<reference evidence="1 2" key="1">
    <citation type="submission" date="2018-06" db="EMBL/GenBank/DDBJ databases">
        <authorList>
            <consortium name="Pathogen Informatics"/>
            <person name="Doyle S."/>
        </authorList>
    </citation>
    <scope>NUCLEOTIDE SEQUENCE [LARGE SCALE GENOMIC DNA]</scope>
    <source>
        <strain evidence="1 2">NCTC10313</strain>
    </source>
</reference>
<dbReference type="AlphaFoldDB" id="A0A377ZYK1"/>
<accession>A0A377ZYK1</accession>
<dbReference type="EMBL" id="UGLW01000003">
    <property type="protein sequence ID" value="STU91002.1"/>
    <property type="molecule type" value="Genomic_DNA"/>
</dbReference>
<gene>
    <name evidence="1" type="ORF">NCTC10313_04511</name>
</gene>
<proteinExistence type="predicted"/>
<dbReference type="Proteomes" id="UP000254487">
    <property type="component" value="Unassembled WGS sequence"/>
</dbReference>